<accession>A0A0N4YF39</accession>
<name>A0A0N4YF39_NIPBR</name>
<evidence type="ECO:0000313" key="3">
    <source>
        <dbReference type="WBParaSite" id="NBR_0001535201-mRNA-1"/>
    </source>
</evidence>
<dbReference type="OMA" id="ENTASHW"/>
<evidence type="ECO:0000313" key="2">
    <source>
        <dbReference type="Proteomes" id="UP000271162"/>
    </source>
</evidence>
<gene>
    <name evidence="1" type="ORF">NBR_LOCUS15353</name>
</gene>
<reference evidence="1 2" key="2">
    <citation type="submission" date="2018-11" db="EMBL/GenBank/DDBJ databases">
        <authorList>
            <consortium name="Pathogen Informatics"/>
        </authorList>
    </citation>
    <scope>NUCLEOTIDE SEQUENCE [LARGE SCALE GENOMIC DNA]</scope>
</reference>
<dbReference type="Proteomes" id="UP000271162">
    <property type="component" value="Unassembled WGS sequence"/>
</dbReference>
<dbReference type="AlphaFoldDB" id="A0A0N4YF39"/>
<proteinExistence type="predicted"/>
<reference evidence="3" key="1">
    <citation type="submission" date="2017-02" db="UniProtKB">
        <authorList>
            <consortium name="WormBaseParasite"/>
        </authorList>
    </citation>
    <scope>IDENTIFICATION</scope>
</reference>
<organism evidence="3">
    <name type="scientific">Nippostrongylus brasiliensis</name>
    <name type="common">Rat hookworm</name>
    <dbReference type="NCBI Taxonomy" id="27835"/>
    <lineage>
        <taxon>Eukaryota</taxon>
        <taxon>Metazoa</taxon>
        <taxon>Ecdysozoa</taxon>
        <taxon>Nematoda</taxon>
        <taxon>Chromadorea</taxon>
        <taxon>Rhabditida</taxon>
        <taxon>Rhabditina</taxon>
        <taxon>Rhabditomorpha</taxon>
        <taxon>Strongyloidea</taxon>
        <taxon>Heligmosomidae</taxon>
        <taxon>Nippostrongylus</taxon>
    </lineage>
</organism>
<dbReference type="STRING" id="27835.A0A0N4YF39"/>
<dbReference type="EMBL" id="UYSL01021701">
    <property type="protein sequence ID" value="VDL78947.1"/>
    <property type="molecule type" value="Genomic_DNA"/>
</dbReference>
<evidence type="ECO:0000313" key="1">
    <source>
        <dbReference type="EMBL" id="VDL78947.1"/>
    </source>
</evidence>
<protein>
    <submittedName>
        <fullName evidence="3">DNA-directed RNA polymerase III subunit RPC3</fullName>
    </submittedName>
</protein>
<sequence>MTKGESPGTDGITFEMLLACEEKLFSALVQRFTRYVTKCQVQTAKRSITILLFKKGDKEDLVNYRPITLLPVLYNMFTRCVLSRMKMTLDEEHLVEQEGRVIEVLENTASHWYNTDIHRLPRSIRLCGAS</sequence>
<dbReference type="WBParaSite" id="NBR_0001535201-mRNA-1">
    <property type="protein sequence ID" value="NBR_0001535201-mRNA-1"/>
    <property type="gene ID" value="NBR_0001535201"/>
</dbReference>
<keyword evidence="2" id="KW-1185">Reference proteome</keyword>